<feature type="region of interest" description="Disordered" evidence="1">
    <location>
        <begin position="28"/>
        <end position="49"/>
    </location>
</feature>
<dbReference type="AlphaFoldDB" id="A0A0N7L620"/>
<evidence type="ECO:0000256" key="1">
    <source>
        <dbReference type="SAM" id="MobiDB-lite"/>
    </source>
</evidence>
<name>A0A0N7L620_PLAHL</name>
<organism evidence="2 3">
    <name type="scientific">Plasmopara halstedii</name>
    <name type="common">Downy mildew of sunflower</name>
    <dbReference type="NCBI Taxonomy" id="4781"/>
    <lineage>
        <taxon>Eukaryota</taxon>
        <taxon>Sar</taxon>
        <taxon>Stramenopiles</taxon>
        <taxon>Oomycota</taxon>
        <taxon>Peronosporomycetes</taxon>
        <taxon>Peronosporales</taxon>
        <taxon>Peronosporaceae</taxon>
        <taxon>Plasmopara</taxon>
    </lineage>
</organism>
<dbReference type="RefSeq" id="XP_024579420.1">
    <property type="nucleotide sequence ID" value="XM_024728999.1"/>
</dbReference>
<dbReference type="EMBL" id="CCYD01000653">
    <property type="protein sequence ID" value="CEG43051.1"/>
    <property type="molecule type" value="Genomic_DNA"/>
</dbReference>
<protein>
    <submittedName>
        <fullName evidence="2">Uncharacterized protein</fullName>
    </submittedName>
</protein>
<dbReference type="GeneID" id="36408328"/>
<dbReference type="Proteomes" id="UP000054928">
    <property type="component" value="Unassembled WGS sequence"/>
</dbReference>
<evidence type="ECO:0000313" key="3">
    <source>
        <dbReference type="Proteomes" id="UP000054928"/>
    </source>
</evidence>
<reference evidence="3" key="1">
    <citation type="submission" date="2014-09" db="EMBL/GenBank/DDBJ databases">
        <authorList>
            <person name="Sharma Rahul"/>
            <person name="Thines Marco"/>
        </authorList>
    </citation>
    <scope>NUCLEOTIDE SEQUENCE [LARGE SCALE GENOMIC DNA]</scope>
</reference>
<proteinExistence type="predicted"/>
<feature type="compositionally biased region" description="Polar residues" evidence="1">
    <location>
        <begin position="28"/>
        <end position="39"/>
    </location>
</feature>
<accession>A0A0N7L620</accession>
<sequence length="49" mass="5413">MDFCAMKCLPTIDADGRHDRKPTLNINTSLEPLTTSTGRLQLPPHTASF</sequence>
<keyword evidence="3" id="KW-1185">Reference proteome</keyword>
<evidence type="ECO:0000313" key="2">
    <source>
        <dbReference type="EMBL" id="CEG43051.1"/>
    </source>
</evidence>